<dbReference type="GO" id="GO:0008236">
    <property type="term" value="F:serine-type peptidase activity"/>
    <property type="evidence" value="ECO:0007669"/>
    <property type="project" value="InterPro"/>
</dbReference>
<name>A0A1B8A461_FUSPO</name>
<comment type="caution">
    <text evidence="7">The sequence shown here is derived from an EMBL/GenBank/DDBJ whole genome shotgun (WGS) entry which is preliminary data.</text>
</comment>
<keyword evidence="4" id="KW-0175">Coiled coil</keyword>
<keyword evidence="2" id="KW-0479">Metal-binding</keyword>
<dbReference type="Proteomes" id="UP000091967">
    <property type="component" value="Unassembled WGS sequence"/>
</dbReference>
<sequence length="1144" mass="127426">MSALSHFSAVYKRVDGEDITALVYLPDSATVKSQPCPVIINIHGGAFIVGSARMVNQDQIEHCLERGWIMVVPNHRLCPGVDLLEGPITDCRDLLSWIYDKGLGKEIAKNSPPNAEIRIDYDHVFASGTSSGGHLSLCLGFDVPRPPAAIFDIYGPCHFKHPFWKSKLDNIAAMIPKGLTTSFMNQVYQQRPVPTEAGISLEGQAKGPDFNDPRQALCFSSLADGKLLDVVFPSGNWKKVDPLLNISESFPPTFIVHGEADAMVPLHLSRELHSALQRSGVECGLRTIPGEEHTFAAKMKKGSQTWNLHLEGYEFLETHHGILEAYAHYPSSRSDFSKQRFTGLARFVPKGFPPKTVIGEPENHTIDVGLALYKGETVKARVFSGNSVLEPGAPSGEVVEIDRVLSPLMQSEVGTIRCIGLNYKAHAAEAGLEPPTIPTVFLKPDTALADPYLARTILPKLTQVDDSGDYESELAIVIGKECKNVSEADAYDYVLGYTAANDLSSRTSQFNQSQWCFSKGFDDSCPIGPVIVSKSLIPDPHKLNIRGLKNGQVLQESSTDDLIFHVPKIVSFLSQSTTLKPGTIIITGTPAGVGMVRRPQVTLKENDVFFVEILPSRLRWKYTEDDVAEAILDVTDNGFSPPQAAHRRGVPRRTLIDRLHGRGAVKEQIHPHRRLSKRQEDRLAFWILRQESLGYAPSHSQIRACVMGLLRQQGEHPNLGRNWVIKFINRRADLKTKMGRRQEAKRFDSFTPKAVHWYFDIRDGQYGWIKPENTVNVDEGGIMTGFGLDSLVVGSADPKRKAFLKGPQTRNWTSFIEAVTADGRALVPGIISKGKELQKQWFLEEFKQIADWYYITSPNGWTDDHIGIEWLERVYLPQTTPADESDARLIILDGHGSHATDEWMATCFLNNVYCCYLPAHCSHGLQPLENGVFNALKAAYRRELERFASLTDSAPMDKVNFIRAYAKARRVGMTKKNILSGWRVTGNWPISRAKALRHPEIQQDRPNGSPRVTPEPRPYLGSDDTPQTSRQIRDLGLNKTPKTRRRYNVIAKGFEAHQQTVAAHTQRIASLEEELARLKRGKKRKAVPNPNKRFMTLGETLSGKESIPEGATRYTPIGVEFISSSEQESASEAGSVIEPNDRMS</sequence>
<feature type="region of interest" description="Disordered" evidence="5">
    <location>
        <begin position="995"/>
        <end position="1030"/>
    </location>
</feature>
<evidence type="ECO:0000256" key="5">
    <source>
        <dbReference type="SAM" id="MobiDB-lite"/>
    </source>
</evidence>
<comment type="similarity">
    <text evidence="1">Belongs to the FAH family.</text>
</comment>
<dbReference type="GO" id="GO:0006107">
    <property type="term" value="P:oxaloacetate metabolic process"/>
    <property type="evidence" value="ECO:0007669"/>
    <property type="project" value="UniProtKB-ARBA"/>
</dbReference>
<evidence type="ECO:0000313" key="7">
    <source>
        <dbReference type="EMBL" id="OBS15257.1"/>
    </source>
</evidence>
<dbReference type="InterPro" id="IPR004875">
    <property type="entry name" value="DDE_SF_endonuclease_dom"/>
</dbReference>
<dbReference type="SUPFAM" id="SSF56529">
    <property type="entry name" value="FAH"/>
    <property type="match status" value="1"/>
</dbReference>
<evidence type="ECO:0000256" key="1">
    <source>
        <dbReference type="ARBA" id="ARBA00010211"/>
    </source>
</evidence>
<dbReference type="PANTHER" id="PTHR11820">
    <property type="entry name" value="ACYLPYRUVASE"/>
    <property type="match status" value="1"/>
</dbReference>
<dbReference type="InterPro" id="IPR029058">
    <property type="entry name" value="AB_hydrolase_fold"/>
</dbReference>
<dbReference type="Gene3D" id="3.90.850.10">
    <property type="entry name" value="Fumarylacetoacetase-like, C-terminal domain"/>
    <property type="match status" value="1"/>
</dbReference>
<organism evidence="7 8">
    <name type="scientific">Fusarium poae</name>
    <dbReference type="NCBI Taxonomy" id="36050"/>
    <lineage>
        <taxon>Eukaryota</taxon>
        <taxon>Fungi</taxon>
        <taxon>Dikarya</taxon>
        <taxon>Ascomycota</taxon>
        <taxon>Pezizomycotina</taxon>
        <taxon>Sordariomycetes</taxon>
        <taxon>Hypocreomycetidae</taxon>
        <taxon>Hypocreales</taxon>
        <taxon>Nectriaceae</taxon>
        <taxon>Fusarium</taxon>
    </lineage>
</organism>
<dbReference type="GO" id="GO:0018773">
    <property type="term" value="F:acetylpyruvate hydrolase activity"/>
    <property type="evidence" value="ECO:0007669"/>
    <property type="project" value="TreeGrafter"/>
</dbReference>
<dbReference type="GO" id="GO:0050163">
    <property type="term" value="F:oxaloacetate tautomerase activity"/>
    <property type="evidence" value="ECO:0007669"/>
    <property type="project" value="UniProtKB-ARBA"/>
</dbReference>
<feature type="compositionally biased region" description="Low complexity" evidence="5">
    <location>
        <begin position="1123"/>
        <end position="1135"/>
    </location>
</feature>
<dbReference type="EMBL" id="LYXU01000164">
    <property type="protein sequence ID" value="OBS15257.1"/>
    <property type="molecule type" value="Genomic_DNA"/>
</dbReference>
<gene>
    <name evidence="7" type="ORF">FPOA_13850</name>
</gene>
<dbReference type="STRING" id="36050.A0A1B8A461"/>
<dbReference type="SUPFAM" id="SSF53474">
    <property type="entry name" value="alpha/beta-Hydrolases"/>
    <property type="match status" value="1"/>
</dbReference>
<dbReference type="PROSITE" id="PS51253">
    <property type="entry name" value="HTH_CENPB"/>
    <property type="match status" value="1"/>
</dbReference>
<dbReference type="InterPro" id="IPR001375">
    <property type="entry name" value="Peptidase_S9_cat"/>
</dbReference>
<dbReference type="InterPro" id="IPR006600">
    <property type="entry name" value="HTH_CenpB_DNA-bd_dom"/>
</dbReference>
<dbReference type="AlphaFoldDB" id="A0A1B8A461"/>
<dbReference type="Pfam" id="PF03221">
    <property type="entry name" value="HTH_Tnp_Tc5"/>
    <property type="match status" value="1"/>
</dbReference>
<dbReference type="InterPro" id="IPR011234">
    <property type="entry name" value="Fumarylacetoacetase-like_C"/>
</dbReference>
<dbReference type="SUPFAM" id="SSF46689">
    <property type="entry name" value="Homeodomain-like"/>
    <property type="match status" value="1"/>
</dbReference>
<dbReference type="InterPro" id="IPR009057">
    <property type="entry name" value="Homeodomain-like_sf"/>
</dbReference>
<evidence type="ECO:0000256" key="2">
    <source>
        <dbReference type="ARBA" id="ARBA00022723"/>
    </source>
</evidence>
<feature type="region of interest" description="Disordered" evidence="5">
    <location>
        <begin position="1122"/>
        <end position="1144"/>
    </location>
</feature>
<dbReference type="GO" id="GO:0046872">
    <property type="term" value="F:metal ion binding"/>
    <property type="evidence" value="ECO:0007669"/>
    <property type="project" value="UniProtKB-KW"/>
</dbReference>
<dbReference type="Pfam" id="PF01557">
    <property type="entry name" value="FAA_hydrolase"/>
    <property type="match status" value="1"/>
</dbReference>
<evidence type="ECO:0000256" key="3">
    <source>
        <dbReference type="ARBA" id="ARBA00023125"/>
    </source>
</evidence>
<keyword evidence="3" id="KW-0238">DNA-binding</keyword>
<dbReference type="FunFam" id="3.90.850.10:FF:000002">
    <property type="entry name" value="2-hydroxyhepta-2,4-diene-1,7-dioate isomerase"/>
    <property type="match status" value="1"/>
</dbReference>
<dbReference type="Gene3D" id="3.40.50.1820">
    <property type="entry name" value="alpha/beta hydrolase"/>
    <property type="match status" value="1"/>
</dbReference>
<proteinExistence type="inferred from homology"/>
<dbReference type="InterPro" id="IPR049492">
    <property type="entry name" value="BD-FAE-like_dom"/>
</dbReference>
<feature type="coiled-coil region" evidence="4">
    <location>
        <begin position="1054"/>
        <end position="1081"/>
    </location>
</feature>
<dbReference type="GO" id="GO:0003677">
    <property type="term" value="F:DNA binding"/>
    <property type="evidence" value="ECO:0007669"/>
    <property type="project" value="UniProtKB-KW"/>
</dbReference>
<dbReference type="GO" id="GO:0006508">
    <property type="term" value="P:proteolysis"/>
    <property type="evidence" value="ECO:0007669"/>
    <property type="project" value="InterPro"/>
</dbReference>
<accession>A0A1B8A461</accession>
<dbReference type="SMART" id="SM00674">
    <property type="entry name" value="CENPB"/>
    <property type="match status" value="1"/>
</dbReference>
<dbReference type="PANTHER" id="PTHR11820:SF7">
    <property type="entry name" value="ACYLPYRUVASE FAHD1, MITOCHONDRIAL"/>
    <property type="match status" value="1"/>
</dbReference>
<dbReference type="Pfam" id="PF03184">
    <property type="entry name" value="DDE_1"/>
    <property type="match status" value="1"/>
</dbReference>
<feature type="domain" description="HTH CENPB-type" evidence="6">
    <location>
        <begin position="667"/>
        <end position="737"/>
    </location>
</feature>
<protein>
    <recommendedName>
        <fullName evidence="6">HTH CENPB-type domain-containing protein</fullName>
    </recommendedName>
</protein>
<dbReference type="Pfam" id="PF20434">
    <property type="entry name" value="BD-FAE"/>
    <property type="match status" value="1"/>
</dbReference>
<evidence type="ECO:0000256" key="4">
    <source>
        <dbReference type="SAM" id="Coils"/>
    </source>
</evidence>
<keyword evidence="8" id="KW-1185">Reference proteome</keyword>
<dbReference type="Pfam" id="PF00326">
    <property type="entry name" value="Peptidase_S9"/>
    <property type="match status" value="1"/>
</dbReference>
<evidence type="ECO:0000313" key="8">
    <source>
        <dbReference type="Proteomes" id="UP000091967"/>
    </source>
</evidence>
<evidence type="ECO:0000259" key="6">
    <source>
        <dbReference type="PROSITE" id="PS51253"/>
    </source>
</evidence>
<dbReference type="InterPro" id="IPR036663">
    <property type="entry name" value="Fumarylacetoacetase_C_sf"/>
</dbReference>
<reference evidence="7 8" key="1">
    <citation type="submission" date="2016-06" db="EMBL/GenBank/DDBJ databases">
        <title>Living apart together: crosstalk between the core and supernumerary genomes in a fungal plant pathogen.</title>
        <authorList>
            <person name="Vanheule A."/>
            <person name="Audenaert K."/>
            <person name="Warris S."/>
            <person name="Van De Geest H."/>
            <person name="Schijlen E."/>
            <person name="Hofte M."/>
            <person name="De Saeger S."/>
            <person name="Haesaert G."/>
            <person name="Waalwijk C."/>
            <person name="Van Der Lee T."/>
        </authorList>
    </citation>
    <scope>NUCLEOTIDE SEQUENCE [LARGE SCALE GENOMIC DNA]</scope>
    <source>
        <strain evidence="7 8">2516</strain>
    </source>
</reference>